<dbReference type="PANTHER" id="PTHR45947:SF3">
    <property type="entry name" value="SULFOQUINOVOSYL TRANSFERASE SQD2"/>
    <property type="match status" value="1"/>
</dbReference>
<dbReference type="InterPro" id="IPR001296">
    <property type="entry name" value="Glyco_trans_1"/>
</dbReference>
<feature type="domain" description="Glycosyl transferase family 1" evidence="1">
    <location>
        <begin position="185"/>
        <end position="331"/>
    </location>
</feature>
<evidence type="ECO:0000313" key="2">
    <source>
        <dbReference type="EMBL" id="PIR08143.1"/>
    </source>
</evidence>
<evidence type="ECO:0000313" key="3">
    <source>
        <dbReference type="Proteomes" id="UP000230707"/>
    </source>
</evidence>
<name>A0A2H0NGW9_9BACT</name>
<dbReference type="Proteomes" id="UP000230707">
    <property type="component" value="Unassembled WGS sequence"/>
</dbReference>
<dbReference type="AlphaFoldDB" id="A0A2H0NGW9"/>
<protein>
    <recommendedName>
        <fullName evidence="1">Glycosyl transferase family 1 domain-containing protein</fullName>
    </recommendedName>
</protein>
<comment type="caution">
    <text evidence="2">The sequence shown here is derived from an EMBL/GenBank/DDBJ whole genome shotgun (WGS) entry which is preliminary data.</text>
</comment>
<dbReference type="SUPFAM" id="SSF53756">
    <property type="entry name" value="UDP-Glycosyltransferase/glycogen phosphorylase"/>
    <property type="match status" value="1"/>
</dbReference>
<dbReference type="InterPro" id="IPR050194">
    <property type="entry name" value="Glycosyltransferase_grp1"/>
</dbReference>
<evidence type="ECO:0000259" key="1">
    <source>
        <dbReference type="Pfam" id="PF00534"/>
    </source>
</evidence>
<reference evidence="2 3" key="1">
    <citation type="submission" date="2017-09" db="EMBL/GenBank/DDBJ databases">
        <title>Depth-based differentiation of microbial function through sediment-hosted aquifers and enrichment of novel symbionts in the deep terrestrial subsurface.</title>
        <authorList>
            <person name="Probst A.J."/>
            <person name="Ladd B."/>
            <person name="Jarett J.K."/>
            <person name="Geller-Mcgrath D.E."/>
            <person name="Sieber C.M."/>
            <person name="Emerson J.B."/>
            <person name="Anantharaman K."/>
            <person name="Thomas B.C."/>
            <person name="Malmstrom R."/>
            <person name="Stieglmeier M."/>
            <person name="Klingl A."/>
            <person name="Woyke T."/>
            <person name="Ryan C.M."/>
            <person name="Banfield J.F."/>
        </authorList>
    </citation>
    <scope>NUCLEOTIDE SEQUENCE [LARGE SCALE GENOMIC DNA]</scope>
    <source>
        <strain evidence="2">CG11_big_fil_rev_8_21_14_0_20_37_11</strain>
    </source>
</reference>
<dbReference type="PANTHER" id="PTHR45947">
    <property type="entry name" value="SULFOQUINOVOSYL TRANSFERASE SQD2"/>
    <property type="match status" value="1"/>
</dbReference>
<accession>A0A2H0NGW9</accession>
<sequence length="359" mass="40900">MKIAFLNIHNGIVERGSEVFVHELATHLSNSHSVTVFQTGRAKKERYTVQEIKGIKEFFHQSYSFCNSPLLNFINTRLYYFGVFVFTVKCIPYLLKEQFDWIIPINGRSQGIICRFIRFLSKKKILISGHAGIGFEDKLNIILGRPDVFVALTKKAYKWAGKISGKISVKYIPNGINTKKFSQNPEVEKLTLTKPRIMCVSALLPYKRIDLLIRAVSIIPEVSLIIIGDGPLRGEIEYKGKKLLEDKFILVPYVSHDKIVHYYNACDLFSLPSKESEAFGLAYLEAMSCNLPVVAPDDQNRRDIIGEAGLYCDVEDIKRYANSLKSALSINFGNKPIIQAAKFDWKLLAKKYDEIFQNK</sequence>
<gene>
    <name evidence="2" type="ORF">COV53_04510</name>
</gene>
<proteinExistence type="predicted"/>
<dbReference type="Gene3D" id="3.40.50.2000">
    <property type="entry name" value="Glycogen Phosphorylase B"/>
    <property type="match status" value="2"/>
</dbReference>
<organism evidence="2 3">
    <name type="scientific">Candidatus Gottesmanbacteria bacterium CG11_big_fil_rev_8_21_14_0_20_37_11</name>
    <dbReference type="NCBI Taxonomy" id="1974575"/>
    <lineage>
        <taxon>Bacteria</taxon>
        <taxon>Candidatus Gottesmaniibacteriota</taxon>
    </lineage>
</organism>
<dbReference type="Pfam" id="PF00534">
    <property type="entry name" value="Glycos_transf_1"/>
    <property type="match status" value="1"/>
</dbReference>
<dbReference type="EMBL" id="PCWS01000099">
    <property type="protein sequence ID" value="PIR08143.1"/>
    <property type="molecule type" value="Genomic_DNA"/>
</dbReference>
<dbReference type="GO" id="GO:0016757">
    <property type="term" value="F:glycosyltransferase activity"/>
    <property type="evidence" value="ECO:0007669"/>
    <property type="project" value="InterPro"/>
</dbReference>